<keyword evidence="1" id="KW-0472">Membrane</keyword>
<evidence type="ECO:0000313" key="3">
    <source>
        <dbReference type="Proteomes" id="UP000887226"/>
    </source>
</evidence>
<keyword evidence="1" id="KW-0812">Transmembrane</keyword>
<evidence type="ECO:0008006" key="4">
    <source>
        <dbReference type="Google" id="ProtNLM"/>
    </source>
</evidence>
<keyword evidence="1" id="KW-1133">Transmembrane helix</keyword>
<proteinExistence type="predicted"/>
<dbReference type="EMBL" id="MU253909">
    <property type="protein sequence ID" value="KAG9244391.1"/>
    <property type="molecule type" value="Genomic_DNA"/>
</dbReference>
<sequence>MRQARLTRLLMVNYSLHILVIILEIALFAHSLTFHNTYPLRFSRTRKPATETLDNCSHLKALRPIKMDTTPVAGAEGLEKHLLQLLDAPEMLLNVNLFDQVDIQLNETNIPPLIPRLLPKLTQILGIYQKDPTVLASLAIKLLQPIRFAQSLTLASEESLIQALRSPAPSANILGITVVEKAALSPGDTAIMSIMKGVVEALIRTWLSTPHVEVGEKATKALRELLDVDCDRRTMDKRMDGMEITSRRRPGQGLLWRRIFQDRDIYKLIFNLCSFKTAGKGEGQLDERQKSLAQARLLRLLPLLAVLDFHTISHSHFPDVEAEYELQGEVGVLWFAATHMINKEEDMLMHITAIDFFAEFLDALSMTEIGPPTMVYLKKLLRKVTESDQTMYKSLESIALNPKSTPELVDLLVKLNKE</sequence>
<accession>A0A9P7Z327</accession>
<name>A0A9P7Z327_9HELO</name>
<dbReference type="Gene3D" id="1.25.10.50">
    <property type="match status" value="1"/>
</dbReference>
<keyword evidence="3" id="KW-1185">Reference proteome</keyword>
<organism evidence="2 3">
    <name type="scientific">Calycina marina</name>
    <dbReference type="NCBI Taxonomy" id="1763456"/>
    <lineage>
        <taxon>Eukaryota</taxon>
        <taxon>Fungi</taxon>
        <taxon>Dikarya</taxon>
        <taxon>Ascomycota</taxon>
        <taxon>Pezizomycotina</taxon>
        <taxon>Leotiomycetes</taxon>
        <taxon>Helotiales</taxon>
        <taxon>Pezizellaceae</taxon>
        <taxon>Calycina</taxon>
    </lineage>
</organism>
<evidence type="ECO:0000256" key="1">
    <source>
        <dbReference type="SAM" id="Phobius"/>
    </source>
</evidence>
<evidence type="ECO:0000313" key="2">
    <source>
        <dbReference type="EMBL" id="KAG9244391.1"/>
    </source>
</evidence>
<reference evidence="2" key="1">
    <citation type="journal article" date="2021" name="IMA Fungus">
        <title>Genomic characterization of three marine fungi, including Emericellopsis atlantica sp. nov. with signatures of a generalist lifestyle and marine biomass degradation.</title>
        <authorList>
            <person name="Hagestad O.C."/>
            <person name="Hou L."/>
            <person name="Andersen J.H."/>
            <person name="Hansen E.H."/>
            <person name="Altermark B."/>
            <person name="Li C."/>
            <person name="Kuhnert E."/>
            <person name="Cox R.J."/>
            <person name="Crous P.W."/>
            <person name="Spatafora J.W."/>
            <person name="Lail K."/>
            <person name="Amirebrahimi M."/>
            <person name="Lipzen A."/>
            <person name="Pangilinan J."/>
            <person name="Andreopoulos W."/>
            <person name="Hayes R.D."/>
            <person name="Ng V."/>
            <person name="Grigoriev I.V."/>
            <person name="Jackson S.A."/>
            <person name="Sutton T.D.S."/>
            <person name="Dobson A.D.W."/>
            <person name="Rama T."/>
        </authorList>
    </citation>
    <scope>NUCLEOTIDE SEQUENCE</scope>
    <source>
        <strain evidence="2">TRa3180A</strain>
    </source>
</reference>
<dbReference type="OrthoDB" id="4538483at2759"/>
<feature type="transmembrane region" description="Helical" evidence="1">
    <location>
        <begin position="12"/>
        <end position="32"/>
    </location>
</feature>
<dbReference type="AlphaFoldDB" id="A0A9P7Z327"/>
<dbReference type="Proteomes" id="UP000887226">
    <property type="component" value="Unassembled WGS sequence"/>
</dbReference>
<gene>
    <name evidence="2" type="ORF">BJ878DRAFT_506455</name>
</gene>
<protein>
    <recommendedName>
        <fullName evidence="4">DNA mismatch repair protein HSM3 N-terminal domain-containing protein</fullName>
    </recommendedName>
</protein>
<comment type="caution">
    <text evidence="2">The sequence shown here is derived from an EMBL/GenBank/DDBJ whole genome shotgun (WGS) entry which is preliminary data.</text>
</comment>